<keyword evidence="2" id="KW-1185">Reference proteome</keyword>
<accession>A0ABQ8IQ66</accession>
<proteinExistence type="predicted"/>
<dbReference type="EMBL" id="NJHN03000129">
    <property type="protein sequence ID" value="KAH9412489.1"/>
    <property type="molecule type" value="Genomic_DNA"/>
</dbReference>
<comment type="caution">
    <text evidence="1">The sequence shown here is derived from an EMBL/GenBank/DDBJ whole genome shotgun (WGS) entry which is preliminary data.</text>
</comment>
<organism evidence="1 2">
    <name type="scientific">Dermatophagoides pteronyssinus</name>
    <name type="common">European house dust mite</name>
    <dbReference type="NCBI Taxonomy" id="6956"/>
    <lineage>
        <taxon>Eukaryota</taxon>
        <taxon>Metazoa</taxon>
        <taxon>Ecdysozoa</taxon>
        <taxon>Arthropoda</taxon>
        <taxon>Chelicerata</taxon>
        <taxon>Arachnida</taxon>
        <taxon>Acari</taxon>
        <taxon>Acariformes</taxon>
        <taxon>Sarcoptiformes</taxon>
        <taxon>Astigmata</taxon>
        <taxon>Psoroptidia</taxon>
        <taxon>Analgoidea</taxon>
        <taxon>Pyroglyphidae</taxon>
        <taxon>Dermatophagoidinae</taxon>
        <taxon>Dermatophagoides</taxon>
    </lineage>
</organism>
<protein>
    <recommendedName>
        <fullName evidence="3">Transmembrane protein</fullName>
    </recommendedName>
</protein>
<reference evidence="1 2" key="1">
    <citation type="journal article" date="2018" name="J. Allergy Clin. Immunol.">
        <title>High-quality assembly of Dermatophagoides pteronyssinus genome and transcriptome reveals a wide range of novel allergens.</title>
        <authorList>
            <person name="Liu X.Y."/>
            <person name="Yang K.Y."/>
            <person name="Wang M.Q."/>
            <person name="Kwok J.S."/>
            <person name="Zeng X."/>
            <person name="Yang Z."/>
            <person name="Xiao X.J."/>
            <person name="Lau C.P."/>
            <person name="Li Y."/>
            <person name="Huang Z.M."/>
            <person name="Ba J.G."/>
            <person name="Yim A.K."/>
            <person name="Ouyang C.Y."/>
            <person name="Ngai S.M."/>
            <person name="Chan T.F."/>
            <person name="Leung E.L."/>
            <person name="Liu L."/>
            <person name="Liu Z.G."/>
            <person name="Tsui S.K."/>
        </authorList>
    </citation>
    <scope>NUCLEOTIDE SEQUENCE [LARGE SCALE GENOMIC DNA]</scope>
    <source>
        <strain evidence="1">Derp</strain>
    </source>
</reference>
<sequence length="363" mass="42439">MHLYWLNLKFVNDDTDQQQQQQPKKSIRMYLKFLIATLIILLYNVQPISNDERLLTAIQFLQQNHDGSIISTSLDPCRIDHNKDWLLSYYNNYQHTKNNFYQHLHRLPSSSSSSCSSQSTQQFTFLMHIPNLFQQYFYHTHDCIKIWSSANLELIQAITKVIILVILKIFIKYYVRSYIQFYIKNITINDIIDLLSKATTIAIAKIAIKRALYPALRTAMKTMLIAGLKTLIKSWMKKIKNQNKFDIDSVLDKIIRFSLTIQIKTIIKTIALHILWLVFEKNKNDQINNLPGLMFRVAVIITVKMAAKRTCKMAKKKKDKMNLEKLENNSNPSSPPVDQILLFAIQKLVTKLIKIPLIKIMFD</sequence>
<name>A0ABQ8IQ66_DERPT</name>
<evidence type="ECO:0000313" key="2">
    <source>
        <dbReference type="Proteomes" id="UP000887458"/>
    </source>
</evidence>
<gene>
    <name evidence="1" type="ORF">DERP_006450</name>
</gene>
<evidence type="ECO:0008006" key="3">
    <source>
        <dbReference type="Google" id="ProtNLM"/>
    </source>
</evidence>
<evidence type="ECO:0000313" key="1">
    <source>
        <dbReference type="EMBL" id="KAH9412489.1"/>
    </source>
</evidence>
<dbReference type="Proteomes" id="UP000887458">
    <property type="component" value="Unassembled WGS sequence"/>
</dbReference>
<reference evidence="1 2" key="2">
    <citation type="journal article" date="2022" name="Mol. Biol. Evol.">
        <title>Comparative Genomics Reveals Insights into the Divergent Evolution of Astigmatic Mites and Household Pest Adaptations.</title>
        <authorList>
            <person name="Xiong Q."/>
            <person name="Wan A.T."/>
            <person name="Liu X."/>
            <person name="Fung C.S."/>
            <person name="Xiao X."/>
            <person name="Malainual N."/>
            <person name="Hou J."/>
            <person name="Wang L."/>
            <person name="Wang M."/>
            <person name="Yang K.Y."/>
            <person name="Cui Y."/>
            <person name="Leung E.L."/>
            <person name="Nong W."/>
            <person name="Shin S.K."/>
            <person name="Au S.W."/>
            <person name="Jeong K.Y."/>
            <person name="Chew F.T."/>
            <person name="Hui J.H."/>
            <person name="Leung T.F."/>
            <person name="Tungtrongchitr A."/>
            <person name="Zhong N."/>
            <person name="Liu Z."/>
            <person name="Tsui S.K."/>
        </authorList>
    </citation>
    <scope>NUCLEOTIDE SEQUENCE [LARGE SCALE GENOMIC DNA]</scope>
    <source>
        <strain evidence="1">Derp</strain>
    </source>
</reference>